<evidence type="ECO:0000313" key="2">
    <source>
        <dbReference type="Proteomes" id="UP000681526"/>
    </source>
</evidence>
<dbReference type="RefSeq" id="WP_015255030.1">
    <property type="nucleotide sequence ID" value="NZ_CAJRAY010000008.1"/>
</dbReference>
<evidence type="ECO:0000313" key="1">
    <source>
        <dbReference type="EMBL" id="CAG5078392.1"/>
    </source>
</evidence>
<dbReference type="EMBL" id="CAJRAY010000008">
    <property type="protein sequence ID" value="CAG5078392.1"/>
    <property type="molecule type" value="Genomic_DNA"/>
</dbReference>
<protein>
    <submittedName>
        <fullName evidence="1">Uncharacterized protein</fullName>
    </submittedName>
</protein>
<keyword evidence="2" id="KW-1185">Reference proteome</keyword>
<sequence>MGVFLDQRSSMNSNTVGAPNVPLSATPTLFGIIGLQTQNAPNTIIALDGMVGISGDIGDTFTVDIVRGSTFNPANVIFTLTGTVSVTGTTEVHSFTAQDLLAPPAAETVYTAFISGTTTAVRNGPEVFRGIASTA</sequence>
<gene>
    <name evidence="1" type="primary">txxe 487</name>
    <name evidence="1" type="ORF">TXXE_02260</name>
</gene>
<accession>A0ABM8V060</accession>
<organism evidence="1 2">
    <name type="scientific">Thermobacillus xylanilyticus</name>
    <dbReference type="NCBI Taxonomy" id="76633"/>
    <lineage>
        <taxon>Bacteria</taxon>
        <taxon>Bacillati</taxon>
        <taxon>Bacillota</taxon>
        <taxon>Bacilli</taxon>
        <taxon>Bacillales</taxon>
        <taxon>Paenibacillaceae</taxon>
        <taxon>Thermobacillus</taxon>
    </lineage>
</organism>
<comment type="caution">
    <text evidence="1">The sequence shown here is derived from an EMBL/GenBank/DDBJ whole genome shotgun (WGS) entry which is preliminary data.</text>
</comment>
<dbReference type="Proteomes" id="UP000681526">
    <property type="component" value="Unassembled WGS sequence"/>
</dbReference>
<proteinExistence type="predicted"/>
<name>A0ABM8V060_THEXY</name>
<reference evidence="1 2" key="1">
    <citation type="submission" date="2021-04" db="EMBL/GenBank/DDBJ databases">
        <authorList>
            <person name="Rakotoarivonina H."/>
        </authorList>
    </citation>
    <scope>NUCLEOTIDE SEQUENCE [LARGE SCALE GENOMIC DNA]</scope>
    <source>
        <strain evidence="1 2">XE</strain>
    </source>
</reference>